<dbReference type="OrthoDB" id="10012212at2759"/>
<feature type="transmembrane region" description="Helical" evidence="8">
    <location>
        <begin position="20"/>
        <end position="38"/>
    </location>
</feature>
<name>A0A3P7IZG3_STRVU</name>
<evidence type="ECO:0000256" key="7">
    <source>
        <dbReference type="ARBA" id="ARBA00023136"/>
    </source>
</evidence>
<evidence type="ECO:0000256" key="4">
    <source>
        <dbReference type="ARBA" id="ARBA00022692"/>
    </source>
</evidence>
<dbReference type="AlphaFoldDB" id="A0A3P7IZG3"/>
<evidence type="ECO:0000256" key="5">
    <source>
        <dbReference type="ARBA" id="ARBA00022824"/>
    </source>
</evidence>
<keyword evidence="4 8" id="KW-0812">Transmembrane</keyword>
<feature type="transmembrane region" description="Helical" evidence="8">
    <location>
        <begin position="85"/>
        <end position="109"/>
    </location>
</feature>
<protein>
    <recommendedName>
        <fullName evidence="3">Transmembrane protein 208</fullName>
    </recommendedName>
</protein>
<keyword evidence="10" id="KW-1185">Reference proteome</keyword>
<accession>A0A3P7IZG3</accession>
<organism evidence="9 10">
    <name type="scientific">Strongylus vulgaris</name>
    <name type="common">Blood worm</name>
    <dbReference type="NCBI Taxonomy" id="40348"/>
    <lineage>
        <taxon>Eukaryota</taxon>
        <taxon>Metazoa</taxon>
        <taxon>Ecdysozoa</taxon>
        <taxon>Nematoda</taxon>
        <taxon>Chromadorea</taxon>
        <taxon>Rhabditida</taxon>
        <taxon>Rhabditina</taxon>
        <taxon>Rhabditomorpha</taxon>
        <taxon>Strongyloidea</taxon>
        <taxon>Strongylidae</taxon>
        <taxon>Strongylus</taxon>
    </lineage>
</organism>
<evidence type="ECO:0000256" key="1">
    <source>
        <dbReference type="ARBA" id="ARBA00004477"/>
    </source>
</evidence>
<comment type="similarity">
    <text evidence="2">Belongs to the TMEM208 family.</text>
</comment>
<dbReference type="PANTHER" id="PTHR13505:SF7">
    <property type="entry name" value="TRANSMEMBRANE PROTEIN 208"/>
    <property type="match status" value="1"/>
</dbReference>
<evidence type="ECO:0000256" key="8">
    <source>
        <dbReference type="SAM" id="Phobius"/>
    </source>
</evidence>
<evidence type="ECO:0000256" key="6">
    <source>
        <dbReference type="ARBA" id="ARBA00022989"/>
    </source>
</evidence>
<dbReference type="PANTHER" id="PTHR13505">
    <property type="entry name" value="TRANSMEMBRANE PROTEIN 208"/>
    <property type="match status" value="1"/>
</dbReference>
<evidence type="ECO:0000313" key="10">
    <source>
        <dbReference type="Proteomes" id="UP000270094"/>
    </source>
</evidence>
<gene>
    <name evidence="9" type="ORF">SVUK_LOCUS7637</name>
</gene>
<evidence type="ECO:0000313" key="9">
    <source>
        <dbReference type="EMBL" id="VDM72639.1"/>
    </source>
</evidence>
<dbReference type="GO" id="GO:0005789">
    <property type="term" value="C:endoplasmic reticulum membrane"/>
    <property type="evidence" value="ECO:0007669"/>
    <property type="project" value="UniProtKB-SubCell"/>
</dbReference>
<sequence length="150" mass="16732">MVKQATKGQKEIYEDNRSTILTFGATCLIVVVGSSSFSNNFAVFLELFYYQFIVIGARFDERGRVIDAGMDLNDPAAFGEYCKDAIILTTIAQIIALYSTYAYLILLLIPATAAYKCFFAFPLHPCNHFNANYSSLKKAYRAYPLSPTAC</sequence>
<keyword evidence="7 8" id="KW-0472">Membrane</keyword>
<dbReference type="Pfam" id="PF05620">
    <property type="entry name" value="TMEM208_SND2"/>
    <property type="match status" value="1"/>
</dbReference>
<dbReference type="EMBL" id="UYYB01026419">
    <property type="protein sequence ID" value="VDM72639.1"/>
    <property type="molecule type" value="Genomic_DNA"/>
</dbReference>
<proteinExistence type="inferred from homology"/>
<dbReference type="InterPro" id="IPR008506">
    <property type="entry name" value="SND2/TMEM208"/>
</dbReference>
<dbReference type="GO" id="GO:0006624">
    <property type="term" value="P:vacuolar protein processing"/>
    <property type="evidence" value="ECO:0007669"/>
    <property type="project" value="TreeGrafter"/>
</dbReference>
<reference evidence="9 10" key="1">
    <citation type="submission" date="2018-11" db="EMBL/GenBank/DDBJ databases">
        <authorList>
            <consortium name="Pathogen Informatics"/>
        </authorList>
    </citation>
    <scope>NUCLEOTIDE SEQUENCE [LARGE SCALE GENOMIC DNA]</scope>
</reference>
<dbReference type="GO" id="GO:0005773">
    <property type="term" value="C:vacuole"/>
    <property type="evidence" value="ECO:0007669"/>
    <property type="project" value="GOC"/>
</dbReference>
<dbReference type="Proteomes" id="UP000270094">
    <property type="component" value="Unassembled WGS sequence"/>
</dbReference>
<comment type="subcellular location">
    <subcellularLocation>
        <location evidence="1">Endoplasmic reticulum membrane</location>
        <topology evidence="1">Multi-pass membrane protein</topology>
    </subcellularLocation>
</comment>
<evidence type="ECO:0000256" key="2">
    <source>
        <dbReference type="ARBA" id="ARBA00009950"/>
    </source>
</evidence>
<evidence type="ECO:0000256" key="3">
    <source>
        <dbReference type="ARBA" id="ARBA00015033"/>
    </source>
</evidence>
<keyword evidence="5" id="KW-0256">Endoplasmic reticulum</keyword>
<keyword evidence="6 8" id="KW-1133">Transmembrane helix</keyword>